<evidence type="ECO:0000313" key="2">
    <source>
        <dbReference type="Proteomes" id="UP001163321"/>
    </source>
</evidence>
<dbReference type="EMBL" id="CM047582">
    <property type="protein sequence ID" value="KAI9915566.1"/>
    <property type="molecule type" value="Genomic_DNA"/>
</dbReference>
<reference evidence="1 2" key="1">
    <citation type="journal article" date="2022" name="bioRxiv">
        <title>The genome of the oomycete Peronosclerospora sorghi, a cosmopolitan pathogen of maize and sorghum, is inflated with dispersed pseudogenes.</title>
        <authorList>
            <person name="Fletcher K."/>
            <person name="Martin F."/>
            <person name="Isakeit T."/>
            <person name="Cavanaugh K."/>
            <person name="Magill C."/>
            <person name="Michelmore R."/>
        </authorList>
    </citation>
    <scope>NUCLEOTIDE SEQUENCE [LARGE SCALE GENOMIC DNA]</scope>
    <source>
        <strain evidence="1">P6</strain>
    </source>
</reference>
<keyword evidence="2" id="KW-1185">Reference proteome</keyword>
<evidence type="ECO:0000313" key="1">
    <source>
        <dbReference type="EMBL" id="KAI9915566.1"/>
    </source>
</evidence>
<sequence length="68" mass="7997">MTNTGTETVIEPSRVRLVMLTADSENLHVVRKEEIVERYVLSLWFTCDKRNNFRNFLDGKVHNHFTST</sequence>
<proteinExistence type="predicted"/>
<protein>
    <submittedName>
        <fullName evidence="1">Uncharacterized protein</fullName>
    </submittedName>
</protein>
<dbReference type="Proteomes" id="UP001163321">
    <property type="component" value="Chromosome 3"/>
</dbReference>
<accession>A0ACC0WB62</accession>
<name>A0ACC0WB62_9STRA</name>
<organism evidence="1 2">
    <name type="scientific">Peronosclerospora sorghi</name>
    <dbReference type="NCBI Taxonomy" id="230839"/>
    <lineage>
        <taxon>Eukaryota</taxon>
        <taxon>Sar</taxon>
        <taxon>Stramenopiles</taxon>
        <taxon>Oomycota</taxon>
        <taxon>Peronosporomycetes</taxon>
        <taxon>Peronosporales</taxon>
        <taxon>Peronosporaceae</taxon>
        <taxon>Peronosclerospora</taxon>
    </lineage>
</organism>
<comment type="caution">
    <text evidence="1">The sequence shown here is derived from an EMBL/GenBank/DDBJ whole genome shotgun (WGS) entry which is preliminary data.</text>
</comment>
<gene>
    <name evidence="1" type="ORF">PsorP6_007871</name>
</gene>